<organism evidence="4 5">
    <name type="scientific">Archaeoglobus fulgidus DSM 8774</name>
    <dbReference type="NCBI Taxonomy" id="1344584"/>
    <lineage>
        <taxon>Archaea</taxon>
        <taxon>Methanobacteriati</taxon>
        <taxon>Methanobacteriota</taxon>
        <taxon>Archaeoglobi</taxon>
        <taxon>Archaeoglobales</taxon>
        <taxon>Archaeoglobaceae</taxon>
        <taxon>Archaeoglobus</taxon>
    </lineage>
</organism>
<dbReference type="EMBL" id="CP006577">
    <property type="protein sequence ID" value="AIG97174.1"/>
    <property type="molecule type" value="Genomic_DNA"/>
</dbReference>
<dbReference type="SUPFAM" id="SSF52540">
    <property type="entry name" value="P-loop containing nucleoside triphosphate hydrolases"/>
    <property type="match status" value="1"/>
</dbReference>
<keyword evidence="2" id="KW-0067">ATP-binding</keyword>
<dbReference type="SMR" id="A0A075WDE0"/>
<dbReference type="Pfam" id="PF06745">
    <property type="entry name" value="ATPase"/>
    <property type="match status" value="1"/>
</dbReference>
<dbReference type="RefSeq" id="WP_010877861.1">
    <property type="nucleotide sequence ID" value="NZ_CP006577.1"/>
</dbReference>
<proteinExistence type="predicted"/>
<dbReference type="HOGENOM" id="CLU_023669_2_2_2"/>
<protein>
    <submittedName>
        <fullName evidence="4">RecA-superfamily ATPase implicated in signal transduction</fullName>
    </submittedName>
</protein>
<evidence type="ECO:0000313" key="5">
    <source>
        <dbReference type="Proteomes" id="UP000028501"/>
    </source>
</evidence>
<dbReference type="GeneID" id="24793894"/>
<accession>A0A075WDE0</accession>
<keyword evidence="1" id="KW-0547">Nucleotide-binding</keyword>
<dbReference type="Gene3D" id="3.40.50.300">
    <property type="entry name" value="P-loop containing nucleotide triphosphate hydrolases"/>
    <property type="match status" value="1"/>
</dbReference>
<name>A0A075WDE0_ARCFL</name>
<dbReference type="GO" id="GO:0005524">
    <property type="term" value="F:ATP binding"/>
    <property type="evidence" value="ECO:0007669"/>
    <property type="project" value="UniProtKB-KW"/>
</dbReference>
<dbReference type="InterPro" id="IPR027417">
    <property type="entry name" value="P-loop_NTPase"/>
</dbReference>
<dbReference type="KEGG" id="afg:AFULGI_00003550"/>
<gene>
    <name evidence="4" type="ORF">AFULGI_00003550</name>
</gene>
<evidence type="ECO:0000256" key="2">
    <source>
        <dbReference type="ARBA" id="ARBA00022840"/>
    </source>
</evidence>
<dbReference type="PANTHER" id="PTHR43637:SF1">
    <property type="entry name" value="UPF0273 PROTEIN TM_0370"/>
    <property type="match status" value="1"/>
</dbReference>
<dbReference type="PANTHER" id="PTHR43637">
    <property type="entry name" value="UPF0273 PROTEIN TM_0370"/>
    <property type="match status" value="1"/>
</dbReference>
<sequence length="238" mass="27565">MTDVAKFGISRLDELLGGGLDRYTENLIIGRSGIGKTILAAHWAAEGARNDETVVYLSTTMNKKNCKAYLGRFPFMEDVYDKIKWRFIRVDPKFVLPLTREKIVEGLRATFGMDGKDIDRVVFDSCTDLELALADPVLYRRALTYMSDLSYDYEITSLWIEEAPMQGDWSSTKNIVDSVIFLNLLRTQEGYQRAMRILKKYRTRVPLEWIPYEITDEGVVIKDGYIVKRSYDYEYKRG</sequence>
<evidence type="ECO:0000259" key="3">
    <source>
        <dbReference type="Pfam" id="PF06745"/>
    </source>
</evidence>
<dbReference type="Proteomes" id="UP000028501">
    <property type="component" value="Chromosome"/>
</dbReference>
<feature type="domain" description="KaiC-like" evidence="3">
    <location>
        <begin position="6"/>
        <end position="222"/>
    </location>
</feature>
<dbReference type="InterPro" id="IPR014774">
    <property type="entry name" value="KaiC-like_dom"/>
</dbReference>
<evidence type="ECO:0000313" key="4">
    <source>
        <dbReference type="EMBL" id="AIG97174.1"/>
    </source>
</evidence>
<evidence type="ECO:0000256" key="1">
    <source>
        <dbReference type="ARBA" id="ARBA00022741"/>
    </source>
</evidence>
<dbReference type="AlphaFoldDB" id="A0A075WDE0"/>
<reference evidence="4 5" key="1">
    <citation type="submission" date="2013-07" db="EMBL/GenBank/DDBJ databases">
        <title>Genome of Archaeoglobus fulgidus.</title>
        <authorList>
            <person name="Fiebig A."/>
            <person name="Birkeland N.-K."/>
        </authorList>
    </citation>
    <scope>NUCLEOTIDE SEQUENCE [LARGE SCALE GENOMIC DNA]</scope>
    <source>
        <strain evidence="4 5">DSM 8774</strain>
    </source>
</reference>